<evidence type="ECO:0000313" key="3">
    <source>
        <dbReference type="Proteomes" id="UP000699865"/>
    </source>
</evidence>
<evidence type="ECO:0000259" key="1">
    <source>
        <dbReference type="Pfam" id="PF12680"/>
    </source>
</evidence>
<evidence type="ECO:0000313" key="2">
    <source>
        <dbReference type="EMBL" id="MBU9833567.1"/>
    </source>
</evidence>
<accession>A0ABS6KWC4</accession>
<dbReference type="Pfam" id="PF12680">
    <property type="entry name" value="SnoaL_2"/>
    <property type="match status" value="1"/>
</dbReference>
<reference evidence="2 3" key="1">
    <citation type="submission" date="2021-03" db="EMBL/GenBank/DDBJ databases">
        <title>Five novel Rahnella species.</title>
        <authorList>
            <person name="Brady C."/>
            <person name="Asselin J."/>
            <person name="Beer S."/>
            <person name="Bruberg M.B."/>
            <person name="Crampton B."/>
            <person name="Venter S."/>
            <person name="Arnold D."/>
            <person name="Denman S."/>
        </authorList>
    </citation>
    <scope>NUCLEOTIDE SEQUENCE [LARGE SCALE GENOMIC DNA]</scope>
    <source>
        <strain evidence="2 3">L72c</strain>
    </source>
</reference>
<protein>
    <submittedName>
        <fullName evidence="2">Nuclear transport factor 2 family protein</fullName>
    </submittedName>
</protein>
<dbReference type="RefSeq" id="WP_217137510.1">
    <property type="nucleotide sequence ID" value="NZ_JAFMOU010000054.1"/>
</dbReference>
<sequence length="130" mass="14878">MPITYALPMWFAKAIQALQSGNIEEWMNIYAADAVHEFPFAPPGWVVKLEGREQIGAYMSQLPTLIHFGSLSDIRVREIGDELIVEAIGHHRRTSDNTPRDINYVWFITLHNGKVTHIRDYMNPLQLSTS</sequence>
<organism evidence="2 3">
    <name type="scientific">Rahnella perminowiae</name>
    <dbReference type="NCBI Taxonomy" id="2816244"/>
    <lineage>
        <taxon>Bacteria</taxon>
        <taxon>Pseudomonadati</taxon>
        <taxon>Pseudomonadota</taxon>
        <taxon>Gammaproteobacteria</taxon>
        <taxon>Enterobacterales</taxon>
        <taxon>Yersiniaceae</taxon>
        <taxon>Rahnella</taxon>
    </lineage>
</organism>
<dbReference type="EMBL" id="JAFMOU010000054">
    <property type="protein sequence ID" value="MBU9833567.1"/>
    <property type="molecule type" value="Genomic_DNA"/>
</dbReference>
<name>A0ABS6KWC4_9GAMM</name>
<dbReference type="Proteomes" id="UP000699865">
    <property type="component" value="Unassembled WGS sequence"/>
</dbReference>
<dbReference type="InterPro" id="IPR037401">
    <property type="entry name" value="SnoaL-like"/>
</dbReference>
<feature type="domain" description="SnoaL-like" evidence="1">
    <location>
        <begin position="14"/>
        <end position="117"/>
    </location>
</feature>
<gene>
    <name evidence="2" type="ORF">J1786_01770</name>
</gene>
<keyword evidence="3" id="KW-1185">Reference proteome</keyword>
<comment type="caution">
    <text evidence="2">The sequence shown here is derived from an EMBL/GenBank/DDBJ whole genome shotgun (WGS) entry which is preliminary data.</text>
</comment>
<proteinExistence type="predicted"/>